<dbReference type="PRINTS" id="PR00315">
    <property type="entry name" value="ELONGATNFCT"/>
</dbReference>
<dbReference type="InterPro" id="IPR000719">
    <property type="entry name" value="Prot_kinase_dom"/>
</dbReference>
<dbReference type="Gene3D" id="2.40.50.250">
    <property type="entry name" value="bipa protein"/>
    <property type="match status" value="1"/>
</dbReference>
<dbReference type="PANTHER" id="PTHR42908">
    <property type="entry name" value="TRANSLATION ELONGATION FACTOR-RELATED"/>
    <property type="match status" value="1"/>
</dbReference>
<dbReference type="EMBL" id="CAUYUJ010021614">
    <property type="protein sequence ID" value="CAK0905830.1"/>
    <property type="molecule type" value="Genomic_DNA"/>
</dbReference>
<dbReference type="Gene3D" id="2.40.30.10">
    <property type="entry name" value="Translation factors"/>
    <property type="match status" value="1"/>
</dbReference>
<dbReference type="InterPro" id="IPR035651">
    <property type="entry name" value="BipA_V"/>
</dbReference>
<dbReference type="InterPro" id="IPR000640">
    <property type="entry name" value="EFG_V-like"/>
</dbReference>
<sequence>MLQQIKEGVRDWLFSDADKQHLTDISLEYSYHDLASGTGGFASSSKLGSGAAGTVYRGTLRGGTEVAVKRLPDDGTLGGFEDEVRVLSRFRHPNLVTLLGWGQSSTEKFLVYELLTGGDVGARLAKCRDRGEPFEWRHRLRVGADAACGLSHMMNSTPKALHRDIPGPANILLDANGTAKMADFGLAGTIRDVRQQHLTVENISGTPGYACPVYIRTGHVNEQTEAYSFGVVLLELLLNMPPALQGPSGDIVYPLLQAVMPGAPDATGRVLESLDRRAAWPRPAAEHFASMALSCIDGAPERRPPFEQLVRELRALAASASAAAASAGDGAQGRSRSKTPPAPEDAAQASEVALSCVHADGVDLAALPAAQRCLAFPAPAARGAWSAAVGRQHQPELFDRLVLNKVCGAQVARAGVPKVSSVPAVAAAAALAAARARRRDRRGERRGGACQPVALRATAVAEKSEATVGEVLEREDIRNIAIIAHVDHGKTTLTNALMKQTSNDDSIGSMDSNQIESERGITILAKNASVEWKGVKINIIDTPGHADFGGEVERILNMADACLLLVDAQEGPMPQTKFVLKQALKLGRKVIVVINKVDKPAARCDWVLDTTFDLFASLGADDELCDFPVCYASGFLGVASRDGPDSLEKDLSPILDQILEECPKPMVDTRAPLQMLISNLDFDPFIGRIAIGRIRSGNLKVGQELGFQFGPKGAVRKAKISKLWDFCNNQRREVDVVKAGDICAFSGMDDVTIGDTVVDPANPQALPPIVVEEPTVVMEFGVNMSPFSGQLKETKWVTSSHIKNRLEKETMTNLAMRVEQGSTAESFRVKARGILQLGILIENLRREGFEVMIGPPEVITLTDPETGEKLEPYEDVVVDTPTEYQGTVMEEMQKKSAELVNMEAGAGEGSMIMSFKIPTRNLIGMQGVLMRRTKGQAAVLNSRFAEYGPYQGDGLKFREAGSVVSASAGKVTAYQLVKMKSRATFWVKPAEELYEGMICGIHNKEEDITINMAKSKGTSNVREKTATGVEAPPPPLPMSIDDFLGHMDTDEMLEVTPGPIRLLKRNSKALKVR</sequence>
<dbReference type="SUPFAM" id="SSF50447">
    <property type="entry name" value="Translation proteins"/>
    <property type="match status" value="1"/>
</dbReference>
<feature type="region of interest" description="Disordered" evidence="2">
    <location>
        <begin position="1017"/>
        <end position="1036"/>
    </location>
</feature>
<dbReference type="PROSITE" id="PS50011">
    <property type="entry name" value="PROTEIN_KINASE_DOM"/>
    <property type="match status" value="1"/>
</dbReference>
<dbReference type="CDD" id="cd03691">
    <property type="entry name" value="BipA_TypA_II"/>
    <property type="match status" value="1"/>
</dbReference>
<dbReference type="InterPro" id="IPR047042">
    <property type="entry name" value="BipA_II"/>
</dbReference>
<dbReference type="Proteomes" id="UP001189429">
    <property type="component" value="Unassembled WGS sequence"/>
</dbReference>
<evidence type="ECO:0000259" key="3">
    <source>
        <dbReference type="PROSITE" id="PS50011"/>
    </source>
</evidence>
<dbReference type="Gene3D" id="3.30.200.20">
    <property type="entry name" value="Phosphorylase Kinase, domain 1"/>
    <property type="match status" value="1"/>
</dbReference>
<dbReference type="PROSITE" id="PS51722">
    <property type="entry name" value="G_TR_2"/>
    <property type="match status" value="1"/>
</dbReference>
<feature type="domain" description="Protein kinase" evidence="3">
    <location>
        <begin position="41"/>
        <end position="316"/>
    </location>
</feature>
<dbReference type="InterPro" id="IPR042116">
    <property type="entry name" value="TypA/BipA_C"/>
</dbReference>
<dbReference type="InterPro" id="IPR027417">
    <property type="entry name" value="P-loop_NTPase"/>
</dbReference>
<dbReference type="Gene3D" id="3.40.50.300">
    <property type="entry name" value="P-loop containing nucleotide triphosphate hydrolases"/>
    <property type="match status" value="1"/>
</dbReference>
<evidence type="ECO:0000256" key="1">
    <source>
        <dbReference type="ARBA" id="ARBA00008171"/>
    </source>
</evidence>
<feature type="domain" description="Tr-type G" evidence="4">
    <location>
        <begin position="475"/>
        <end position="666"/>
    </location>
</feature>
<dbReference type="SUPFAM" id="SSF52540">
    <property type="entry name" value="P-loop containing nucleoside triphosphate hydrolases"/>
    <property type="match status" value="1"/>
</dbReference>
<evidence type="ECO:0000313" key="5">
    <source>
        <dbReference type="EMBL" id="CAK0905830.1"/>
    </source>
</evidence>
<dbReference type="Gene3D" id="3.30.70.240">
    <property type="match status" value="1"/>
</dbReference>
<dbReference type="Pfam" id="PF07714">
    <property type="entry name" value="PK_Tyr_Ser-Thr"/>
    <property type="match status" value="1"/>
</dbReference>
<dbReference type="InterPro" id="IPR048876">
    <property type="entry name" value="BipA_C"/>
</dbReference>
<dbReference type="InterPro" id="IPR000795">
    <property type="entry name" value="T_Tr_GTP-bd_dom"/>
</dbReference>
<comment type="similarity">
    <text evidence="1">Belongs to the protein kinase superfamily. TKL Ser/Thr protein kinase family. ROCO subfamily.</text>
</comment>
<dbReference type="InterPro" id="IPR011009">
    <property type="entry name" value="Kinase-like_dom_sf"/>
</dbReference>
<organism evidence="5 6">
    <name type="scientific">Prorocentrum cordatum</name>
    <dbReference type="NCBI Taxonomy" id="2364126"/>
    <lineage>
        <taxon>Eukaryota</taxon>
        <taxon>Sar</taxon>
        <taxon>Alveolata</taxon>
        <taxon>Dinophyceae</taxon>
        <taxon>Prorocentrales</taxon>
        <taxon>Prorocentraceae</taxon>
        <taxon>Prorocentrum</taxon>
    </lineage>
</organism>
<dbReference type="CDD" id="cd03710">
    <property type="entry name" value="BipA_TypA_C"/>
    <property type="match status" value="1"/>
</dbReference>
<evidence type="ECO:0000313" key="6">
    <source>
        <dbReference type="Proteomes" id="UP001189429"/>
    </source>
</evidence>
<evidence type="ECO:0000259" key="4">
    <source>
        <dbReference type="PROSITE" id="PS51722"/>
    </source>
</evidence>
<reference evidence="5" key="1">
    <citation type="submission" date="2023-10" db="EMBL/GenBank/DDBJ databases">
        <authorList>
            <person name="Chen Y."/>
            <person name="Shah S."/>
            <person name="Dougan E. K."/>
            <person name="Thang M."/>
            <person name="Chan C."/>
        </authorList>
    </citation>
    <scope>NUCLEOTIDE SEQUENCE [LARGE SCALE GENOMIC DNA]</scope>
</reference>
<dbReference type="PANTHER" id="PTHR42908:SF8">
    <property type="entry name" value="TR-TYPE G DOMAIN-CONTAINING PROTEIN"/>
    <property type="match status" value="1"/>
</dbReference>
<dbReference type="NCBIfam" id="TIGR00231">
    <property type="entry name" value="small_GTP"/>
    <property type="match status" value="1"/>
</dbReference>
<dbReference type="Pfam" id="PF21018">
    <property type="entry name" value="BipA_C"/>
    <property type="match status" value="1"/>
</dbReference>
<dbReference type="Gene3D" id="1.10.510.10">
    <property type="entry name" value="Transferase(Phosphotransferase) domain 1"/>
    <property type="match status" value="1"/>
</dbReference>
<dbReference type="SUPFAM" id="SSF54980">
    <property type="entry name" value="EF-G C-terminal domain-like"/>
    <property type="match status" value="2"/>
</dbReference>
<dbReference type="InterPro" id="IPR047041">
    <property type="entry name" value="BipA_GTP-bd_dom"/>
</dbReference>
<dbReference type="Pfam" id="PF03144">
    <property type="entry name" value="GTP_EFTU_D2"/>
    <property type="match status" value="1"/>
</dbReference>
<keyword evidence="6" id="KW-1185">Reference proteome</keyword>
<dbReference type="Pfam" id="PF00009">
    <property type="entry name" value="GTP_EFTU"/>
    <property type="match status" value="1"/>
</dbReference>
<dbReference type="InterPro" id="IPR001245">
    <property type="entry name" value="Ser-Thr/Tyr_kinase_cat_dom"/>
</dbReference>
<dbReference type="CDD" id="cd01891">
    <property type="entry name" value="TypA_BipA"/>
    <property type="match status" value="1"/>
</dbReference>
<dbReference type="InterPro" id="IPR004161">
    <property type="entry name" value="EFTu-like_2"/>
</dbReference>
<dbReference type="InterPro" id="IPR005225">
    <property type="entry name" value="Small_GTP-bd"/>
</dbReference>
<evidence type="ECO:0000256" key="2">
    <source>
        <dbReference type="SAM" id="MobiDB-lite"/>
    </source>
</evidence>
<comment type="caution">
    <text evidence="5">The sequence shown here is derived from an EMBL/GenBank/DDBJ whole genome shotgun (WGS) entry which is preliminary data.</text>
</comment>
<feature type="region of interest" description="Disordered" evidence="2">
    <location>
        <begin position="326"/>
        <end position="347"/>
    </location>
</feature>
<dbReference type="InterPro" id="IPR035647">
    <property type="entry name" value="EFG_III/V"/>
</dbReference>
<evidence type="ECO:0008006" key="7">
    <source>
        <dbReference type="Google" id="ProtNLM"/>
    </source>
</evidence>
<protein>
    <recommendedName>
        <fullName evidence="7">Elongation factor Tu, chloroplastic</fullName>
    </recommendedName>
</protein>
<dbReference type="SUPFAM" id="SSF56112">
    <property type="entry name" value="Protein kinase-like (PK-like)"/>
    <property type="match status" value="1"/>
</dbReference>
<proteinExistence type="inferred from homology"/>
<gene>
    <name evidence="5" type="ORF">PCOR1329_LOCUS81387</name>
</gene>
<dbReference type="Pfam" id="PF00679">
    <property type="entry name" value="EFG_C"/>
    <property type="match status" value="1"/>
</dbReference>
<dbReference type="Gene3D" id="3.30.70.870">
    <property type="entry name" value="Elongation Factor G (Translational Gtpase), domain 3"/>
    <property type="match status" value="1"/>
</dbReference>
<dbReference type="InterPro" id="IPR009000">
    <property type="entry name" value="Transl_B-barrel_sf"/>
</dbReference>
<accession>A0ABN9Y077</accession>
<name>A0ABN9Y077_9DINO</name>